<evidence type="ECO:0000313" key="3">
    <source>
        <dbReference type="Proteomes" id="UP000077202"/>
    </source>
</evidence>
<dbReference type="PANTHER" id="PTHR34837">
    <property type="entry name" value="OS05G0595500 PROTEIN"/>
    <property type="match status" value="1"/>
</dbReference>
<accession>A0A176WN33</accession>
<feature type="region of interest" description="Disordered" evidence="1">
    <location>
        <begin position="1700"/>
        <end position="1719"/>
    </location>
</feature>
<feature type="compositionally biased region" description="Basic and acidic residues" evidence="1">
    <location>
        <begin position="280"/>
        <end position="310"/>
    </location>
</feature>
<feature type="compositionally biased region" description="Basic and acidic residues" evidence="1">
    <location>
        <begin position="1129"/>
        <end position="1148"/>
    </location>
</feature>
<feature type="region of interest" description="Disordered" evidence="1">
    <location>
        <begin position="15"/>
        <end position="198"/>
    </location>
</feature>
<feature type="compositionally biased region" description="Gly residues" evidence="1">
    <location>
        <begin position="1041"/>
        <end position="1050"/>
    </location>
</feature>
<feature type="compositionally biased region" description="Basic and acidic residues" evidence="1">
    <location>
        <begin position="600"/>
        <end position="633"/>
    </location>
</feature>
<feature type="compositionally biased region" description="Basic and acidic residues" evidence="1">
    <location>
        <begin position="902"/>
        <end position="921"/>
    </location>
</feature>
<feature type="region of interest" description="Disordered" evidence="1">
    <location>
        <begin position="273"/>
        <end position="990"/>
    </location>
</feature>
<feature type="compositionally biased region" description="Polar residues" evidence="1">
    <location>
        <begin position="815"/>
        <end position="825"/>
    </location>
</feature>
<evidence type="ECO:0000256" key="1">
    <source>
        <dbReference type="SAM" id="MobiDB-lite"/>
    </source>
</evidence>
<feature type="region of interest" description="Disordered" evidence="1">
    <location>
        <begin position="1022"/>
        <end position="1067"/>
    </location>
</feature>
<feature type="compositionally biased region" description="Basic and acidic residues" evidence="1">
    <location>
        <begin position="353"/>
        <end position="362"/>
    </location>
</feature>
<feature type="compositionally biased region" description="Basic and acidic residues" evidence="1">
    <location>
        <begin position="828"/>
        <end position="847"/>
    </location>
</feature>
<reference evidence="2" key="1">
    <citation type="submission" date="2016-03" db="EMBL/GenBank/DDBJ databases">
        <title>Mechanisms controlling the formation of the plant cell surface in tip-growing cells are functionally conserved among land plants.</title>
        <authorList>
            <person name="Honkanen S."/>
            <person name="Jones V.A."/>
            <person name="Morieri G."/>
            <person name="Champion C."/>
            <person name="Hetherington A.J."/>
            <person name="Kelly S."/>
            <person name="Saint-Marcoux D."/>
            <person name="Proust H."/>
            <person name="Prescott H."/>
            <person name="Dolan L."/>
        </authorList>
    </citation>
    <scope>NUCLEOTIDE SEQUENCE [LARGE SCALE GENOMIC DNA]</scope>
    <source>
        <tissue evidence="2">Whole gametophyte</tissue>
    </source>
</reference>
<feature type="region of interest" description="Disordered" evidence="1">
    <location>
        <begin position="1878"/>
        <end position="2020"/>
    </location>
</feature>
<gene>
    <name evidence="2" type="ORF">AXG93_1487s1040</name>
</gene>
<feature type="compositionally biased region" description="Basic and acidic residues" evidence="1">
    <location>
        <begin position="375"/>
        <end position="547"/>
    </location>
</feature>
<feature type="compositionally biased region" description="Basic residues" evidence="1">
    <location>
        <begin position="2009"/>
        <end position="2020"/>
    </location>
</feature>
<proteinExistence type="predicted"/>
<feature type="compositionally biased region" description="Basic and acidic residues" evidence="1">
    <location>
        <begin position="327"/>
        <end position="346"/>
    </location>
</feature>
<feature type="compositionally biased region" description="Polar residues" evidence="1">
    <location>
        <begin position="657"/>
        <end position="669"/>
    </location>
</feature>
<feature type="compositionally biased region" description="Polar residues" evidence="1">
    <location>
        <begin position="1624"/>
        <end position="1638"/>
    </location>
</feature>
<feature type="compositionally biased region" description="Low complexity" evidence="1">
    <location>
        <begin position="1965"/>
        <end position="1991"/>
    </location>
</feature>
<feature type="compositionally biased region" description="Polar residues" evidence="1">
    <location>
        <begin position="717"/>
        <end position="728"/>
    </location>
</feature>
<protein>
    <submittedName>
        <fullName evidence="2">Uncharacterized protein</fullName>
    </submittedName>
</protein>
<feature type="compositionally biased region" description="Basic and acidic residues" evidence="1">
    <location>
        <begin position="24"/>
        <end position="51"/>
    </location>
</feature>
<dbReference type="EMBL" id="LVLJ01000379">
    <property type="protein sequence ID" value="OAE34558.1"/>
    <property type="molecule type" value="Genomic_DNA"/>
</dbReference>
<feature type="compositionally biased region" description="Low complexity" evidence="1">
    <location>
        <begin position="140"/>
        <end position="153"/>
    </location>
</feature>
<sequence length="2020" mass="221437">MALRQAGWLGLACRAAKAVRGGGKGREGKGRGRGREGKGGGRGPREEDSVGRGKAKGCAIERSNLRTTVGLHEGMAPDPATGKSRGSRYRTNDAQYRSGDGPERESQRPEMGGKGKADKESLGTEFGRGVKRRQHGSGDGSSLGASSLPASGSHRSSKRWRGDGAEGVDSVGPADRWDGGTSDPVKESASSLGKGKQDLDVKVADAGAGKITLTQGKEGLNMEKVTRKQRVSRASLASDNRAITVMDLQETDLSIIDSNIRIKNKVSYRRESVAEITDSEAEKGVKENSKSTAEVRSRRRWDRDGIKGGAEDVEDGSARGMVASEGSLERDKRKEKSVGRDRDVDGIRVQNGRKPDGTREPVLETGGRPEASDEIDQRTNEWKIQEDLRNVELEKELENRIRRRREESGDRDRWRDDDRERDAKRHSDPREERTREERHREDYSRRERERHSDRHESRQHREGSRPSEGKLRDERHYESDREYRSHREERQHVVRSKDVDDHGRGDRPRDQEHRDRKGRDKVSSYEVERRVREKGYKDDPSDRERSHATTPFGESIDGRSEHRPKRAREGETGEGTLAERETSRQGGRSGDPDTPAANDLTHDDRPRRGRDERDGDIRPERLRASPRDSDSMRGKVKANHWRSEGSASELLREGQPSPRQDTRASPSSNRLDYPSPPRLDDRRSPRYTSQRSPSPPHLDVACGPPRGKTGHGDWFEPSNSVSSSSGTQRRPPGASLHVSDRRDRMKWVSGAEEEVKSGMHRSNRSMDEAREGSLSPHRLRDQHMHGVLVKPPLHGQDTFSRVPMVGRGDRERWRSSTQGGSTSYEGGQLDHHIPEELSPRDRNERGRRMPLNRPPGSPMIRPQLASLPAPPLAPLPPPPPFRPGIDNPAVLGPPNGGFDDGTCSRDQGRGDRKGGPLRREGGGGGIGPGDAWRGVNIGNWNSRNQGPLPGNAFPPFPPQFAPHPSPGGGGFPGMGQQFPGPPIFPGGGGRPPMDMGFGGRFIGPGGHMGENGDGFLGPGRGAGWHGPGEGDDGRGPPLMGPGDGWEGPGPHGDDRHRHGRMEWDRGGPMGVRVWERERERELWEGRVREGASDFMPLRSQMEPPLQSSAFPPGGSGWGMPREPQVLNDLKPRPERPPYDIQESKRKPDGVVPKLKTAKSMGKTQVLNEGKRNKHATAAMQSVLSQLHISPELAGADLYNKYKALLPASDSEKQAHGVEEEDTDSESADDDLNLEVDLEGEALISAPKLLPKLLPPLPEGVFEAAMRVYRKPEWENKLQRSKVGSFILPFDPATVKLPSIKMELRNDFLVASQDQDLAVGTLYSQQQDDINAPVVPQQDVDVIDTETGADLSVASVDEVVDRRGSISALVAHIEHSDNEVAVVEDTQGLMDPLPDLRKHPSANYNDGDVAAVYRVDDSVVAESADRGADAMDGEFLPSYVEVAEYSDREFEADMEDAMEDVQQGVAVGKEIRCQNSEPMEVDESQPTASVADVSRLQNTMCMEVEEAEFENAGVEEILGGNVCAEGEVSLRVTSSGESWDGNNAPSETETVPETGSSVVLGTAGVQQGHAVDAEEARGDGNTSLESEDVQNETLVSVQFTVESKVPSVLEEFQEVEIVEEARSVSNLSPQRGSVQQDDTPTAEASAESDVSLHEEEAVDLAEMNDVSLHEEEADDLAEMNDVANDKELVLQNPEVLLNEAEDTSIEARTSPTEEDATCHADHDDGVYPQTGSLENVNSLVEGNDDAVEYGDHVNADEDADLVEEEKVVGDQERVELEVVLLSEAGIANSVMEEVCDEKLLDETRNELSPEALSSEVVSEAAGDTSVLGESVDTVHTPMVEVVERETEAWIFIDNSNEERPQIEKTVGDAVDDVSLSMAPEDDEVRLPSSSSPDVRQLSDDVQCIDVTEESPSAVVSEPEHRIGSNGKLKEIEEESLSTQEQEEPPVAVVEVQETLPRQLRKRRASSRLLANAEAHAQQEAAQGQASVGVKNRGGSKGSGKRATKGATRTSQRRSKRRGSTR</sequence>
<feature type="compositionally biased region" description="Basic and acidic residues" evidence="1">
    <location>
        <begin position="1916"/>
        <end position="1929"/>
    </location>
</feature>
<feature type="compositionally biased region" description="Basic and acidic residues" evidence="1">
    <location>
        <begin position="1051"/>
        <end position="1065"/>
    </location>
</feature>
<feature type="compositionally biased region" description="Low complexity" evidence="1">
    <location>
        <begin position="1943"/>
        <end position="1952"/>
    </location>
</feature>
<feature type="region of interest" description="Disordered" evidence="1">
    <location>
        <begin position="1565"/>
        <end position="1588"/>
    </location>
</feature>
<dbReference type="PANTHER" id="PTHR34837:SF1">
    <property type="entry name" value="LOW PROTEIN: ZINC FINGER CCCH DOMAIN PROTEIN"/>
    <property type="match status" value="1"/>
</dbReference>
<organism evidence="2 3">
    <name type="scientific">Marchantia polymorpha subsp. ruderalis</name>
    <dbReference type="NCBI Taxonomy" id="1480154"/>
    <lineage>
        <taxon>Eukaryota</taxon>
        <taxon>Viridiplantae</taxon>
        <taxon>Streptophyta</taxon>
        <taxon>Embryophyta</taxon>
        <taxon>Marchantiophyta</taxon>
        <taxon>Marchantiopsida</taxon>
        <taxon>Marchantiidae</taxon>
        <taxon>Marchantiales</taxon>
        <taxon>Marchantiaceae</taxon>
        <taxon>Marchantia</taxon>
    </lineage>
</organism>
<feature type="compositionally biased region" description="Acidic residues" evidence="1">
    <location>
        <begin position="1930"/>
        <end position="1942"/>
    </location>
</feature>
<dbReference type="Proteomes" id="UP000077202">
    <property type="component" value="Unassembled WGS sequence"/>
</dbReference>
<keyword evidence="3" id="KW-1185">Reference proteome</keyword>
<name>A0A176WN33_MARPO</name>
<feature type="region of interest" description="Disordered" evidence="1">
    <location>
        <begin position="1209"/>
        <end position="1228"/>
    </location>
</feature>
<feature type="compositionally biased region" description="Acidic residues" evidence="1">
    <location>
        <begin position="1218"/>
        <end position="1228"/>
    </location>
</feature>
<feature type="region of interest" description="Disordered" evidence="1">
    <location>
        <begin position="1094"/>
        <end position="1152"/>
    </location>
</feature>
<feature type="region of interest" description="Disordered" evidence="1">
    <location>
        <begin position="1533"/>
        <end position="1553"/>
    </location>
</feature>
<comment type="caution">
    <text evidence="2">The sequence shown here is derived from an EMBL/GenBank/DDBJ whole genome shotgun (WGS) entry which is preliminary data.</text>
</comment>
<feature type="region of interest" description="Disordered" evidence="1">
    <location>
        <begin position="1624"/>
        <end position="1649"/>
    </location>
</feature>
<feature type="compositionally biased region" description="Pro residues" evidence="1">
    <location>
        <begin position="952"/>
        <end position="965"/>
    </location>
</feature>
<feature type="compositionally biased region" description="Pro residues" evidence="1">
    <location>
        <begin position="868"/>
        <end position="882"/>
    </location>
</feature>
<evidence type="ECO:0000313" key="2">
    <source>
        <dbReference type="EMBL" id="OAE34558.1"/>
    </source>
</evidence>
<feature type="compositionally biased region" description="Basic and acidic residues" evidence="1">
    <location>
        <begin position="556"/>
        <end position="583"/>
    </location>
</feature>
<feature type="compositionally biased region" description="Basic and acidic residues" evidence="1">
    <location>
        <begin position="100"/>
        <end position="122"/>
    </location>
</feature>